<dbReference type="Gene3D" id="1.10.630.10">
    <property type="entry name" value="Cytochrome P450"/>
    <property type="match status" value="1"/>
</dbReference>
<dbReference type="Pfam" id="PF00067">
    <property type="entry name" value="p450"/>
    <property type="match status" value="1"/>
</dbReference>
<evidence type="ECO:0000256" key="1">
    <source>
        <dbReference type="ARBA" id="ARBA00001971"/>
    </source>
</evidence>
<evidence type="ECO:0000256" key="4">
    <source>
        <dbReference type="ARBA" id="ARBA00023004"/>
    </source>
</evidence>
<gene>
    <name evidence="5" type="ORF">CVLEPA_LOCUS9033</name>
</gene>
<proteinExistence type="inferred from homology"/>
<keyword evidence="6" id="KW-1185">Reference proteome</keyword>
<organism evidence="5 6">
    <name type="scientific">Clavelina lepadiformis</name>
    <name type="common">Light-bulb sea squirt</name>
    <name type="synonym">Ascidia lepadiformis</name>
    <dbReference type="NCBI Taxonomy" id="159417"/>
    <lineage>
        <taxon>Eukaryota</taxon>
        <taxon>Metazoa</taxon>
        <taxon>Chordata</taxon>
        <taxon>Tunicata</taxon>
        <taxon>Ascidiacea</taxon>
        <taxon>Aplousobranchia</taxon>
        <taxon>Clavelinidae</taxon>
        <taxon>Clavelina</taxon>
    </lineage>
</organism>
<evidence type="ECO:0000313" key="6">
    <source>
        <dbReference type="Proteomes" id="UP001642483"/>
    </source>
</evidence>
<keyword evidence="4" id="KW-0408">Iron</keyword>
<reference evidence="5 6" key="1">
    <citation type="submission" date="2024-02" db="EMBL/GenBank/DDBJ databases">
        <authorList>
            <person name="Daric V."/>
            <person name="Darras S."/>
        </authorList>
    </citation>
    <scope>NUCLEOTIDE SEQUENCE [LARGE SCALE GENOMIC DNA]</scope>
</reference>
<dbReference type="SUPFAM" id="SSF48264">
    <property type="entry name" value="Cytochrome P450"/>
    <property type="match status" value="1"/>
</dbReference>
<dbReference type="Proteomes" id="UP001642483">
    <property type="component" value="Unassembled WGS sequence"/>
</dbReference>
<comment type="similarity">
    <text evidence="2">Belongs to the cytochrome P450 family.</text>
</comment>
<dbReference type="PRINTS" id="PR00463">
    <property type="entry name" value="EP450I"/>
</dbReference>
<evidence type="ECO:0000313" key="5">
    <source>
        <dbReference type="EMBL" id="CAK8678744.1"/>
    </source>
</evidence>
<dbReference type="EMBL" id="CAWYQH010000057">
    <property type="protein sequence ID" value="CAK8678744.1"/>
    <property type="molecule type" value="Genomic_DNA"/>
</dbReference>
<comment type="caution">
    <text evidence="5">The sequence shown here is derived from an EMBL/GenBank/DDBJ whole genome shotgun (WGS) entry which is preliminary data.</text>
</comment>
<comment type="cofactor">
    <cofactor evidence="1">
        <name>heme</name>
        <dbReference type="ChEBI" id="CHEBI:30413"/>
    </cofactor>
</comment>
<dbReference type="PANTHER" id="PTHR24300">
    <property type="entry name" value="CYTOCHROME P450 508A4-RELATED"/>
    <property type="match status" value="1"/>
</dbReference>
<dbReference type="InterPro" id="IPR001128">
    <property type="entry name" value="Cyt_P450"/>
</dbReference>
<dbReference type="PANTHER" id="PTHR24300:SF397">
    <property type="entry name" value="CYTOCHROME P450 2U1"/>
    <property type="match status" value="1"/>
</dbReference>
<name>A0ABP0FGH1_CLALP</name>
<accession>A0ABP0FGH1</accession>
<evidence type="ECO:0008006" key="7">
    <source>
        <dbReference type="Google" id="ProtNLM"/>
    </source>
</evidence>
<evidence type="ECO:0000256" key="3">
    <source>
        <dbReference type="ARBA" id="ARBA00022723"/>
    </source>
</evidence>
<protein>
    <recommendedName>
        <fullName evidence="7">Cytochrome P450</fullName>
    </recommendedName>
</protein>
<dbReference type="InterPro" id="IPR036396">
    <property type="entry name" value="Cyt_P450_sf"/>
</dbReference>
<dbReference type="InterPro" id="IPR002401">
    <property type="entry name" value="Cyt_P450_E_grp-I"/>
</dbReference>
<sequence length="186" mass="21138">MDHNLLDEVEQTTCDQYVLFSVLNTCNPSSTQYEQLIQYMRELYTAGGQTTSGMLSWGLLSVVHYPQTQKKFREEINEVIGDGKVNTSSKASMPYTNAFIQELMRIRTMVIFTIPHETTEDMDLKEFKIPKGTAFGAKVTVPRSSVKYISQPLELTRRHLIVGYKLVLDSDNDIGTRSNATSNQRD</sequence>
<evidence type="ECO:0000256" key="2">
    <source>
        <dbReference type="ARBA" id="ARBA00010617"/>
    </source>
</evidence>
<keyword evidence="3" id="KW-0479">Metal-binding</keyword>
<dbReference type="InterPro" id="IPR050182">
    <property type="entry name" value="Cytochrome_P450_fam2"/>
</dbReference>